<feature type="non-terminal residue" evidence="1">
    <location>
        <position position="73"/>
    </location>
</feature>
<accession>A0A392RY74</accession>
<evidence type="ECO:0000313" key="2">
    <source>
        <dbReference type="Proteomes" id="UP000265520"/>
    </source>
</evidence>
<evidence type="ECO:0000313" key="1">
    <source>
        <dbReference type="EMBL" id="MCI41034.1"/>
    </source>
</evidence>
<dbReference type="EMBL" id="LXQA010286855">
    <property type="protein sequence ID" value="MCI41034.1"/>
    <property type="molecule type" value="Genomic_DNA"/>
</dbReference>
<proteinExistence type="predicted"/>
<name>A0A392RY74_9FABA</name>
<organism evidence="1 2">
    <name type="scientific">Trifolium medium</name>
    <dbReference type="NCBI Taxonomy" id="97028"/>
    <lineage>
        <taxon>Eukaryota</taxon>
        <taxon>Viridiplantae</taxon>
        <taxon>Streptophyta</taxon>
        <taxon>Embryophyta</taxon>
        <taxon>Tracheophyta</taxon>
        <taxon>Spermatophyta</taxon>
        <taxon>Magnoliopsida</taxon>
        <taxon>eudicotyledons</taxon>
        <taxon>Gunneridae</taxon>
        <taxon>Pentapetalae</taxon>
        <taxon>rosids</taxon>
        <taxon>fabids</taxon>
        <taxon>Fabales</taxon>
        <taxon>Fabaceae</taxon>
        <taxon>Papilionoideae</taxon>
        <taxon>50 kb inversion clade</taxon>
        <taxon>NPAAA clade</taxon>
        <taxon>Hologalegina</taxon>
        <taxon>IRL clade</taxon>
        <taxon>Trifolieae</taxon>
        <taxon>Trifolium</taxon>
    </lineage>
</organism>
<sequence length="73" mass="7956">MLLTIMDSTRPPHQHGRLLFTVTGDASSGYMVVGDAAAAVGNMEKTHREGGRGSRRGFEDGQRVADLQRLMLK</sequence>
<dbReference type="Proteomes" id="UP000265520">
    <property type="component" value="Unassembled WGS sequence"/>
</dbReference>
<dbReference type="AlphaFoldDB" id="A0A392RY74"/>
<reference evidence="1 2" key="1">
    <citation type="journal article" date="2018" name="Front. Plant Sci.">
        <title>Red Clover (Trifolium pratense) and Zigzag Clover (T. medium) - A Picture of Genomic Similarities and Differences.</title>
        <authorList>
            <person name="Dluhosova J."/>
            <person name="Istvanek J."/>
            <person name="Nedelnik J."/>
            <person name="Repkova J."/>
        </authorList>
    </citation>
    <scope>NUCLEOTIDE SEQUENCE [LARGE SCALE GENOMIC DNA]</scope>
    <source>
        <strain evidence="2">cv. 10/8</strain>
        <tissue evidence="1">Leaf</tissue>
    </source>
</reference>
<protein>
    <submittedName>
        <fullName evidence="1">Uncharacterized protein</fullName>
    </submittedName>
</protein>
<keyword evidence="2" id="KW-1185">Reference proteome</keyword>
<comment type="caution">
    <text evidence="1">The sequence shown here is derived from an EMBL/GenBank/DDBJ whole genome shotgun (WGS) entry which is preliminary data.</text>
</comment>